<dbReference type="PANTHER" id="PTHR30469:SF15">
    <property type="entry name" value="HLYD FAMILY OF SECRETION PROTEINS"/>
    <property type="match status" value="1"/>
</dbReference>
<feature type="domain" description="Multidrug resistance protein MdtA-like C-terminal permuted SH3" evidence="1">
    <location>
        <begin position="19"/>
        <end position="81"/>
    </location>
</feature>
<reference evidence="2 3" key="1">
    <citation type="submission" date="2020-01" db="EMBL/GenBank/DDBJ databases">
        <title>Sphingomonas sp. C33 whole genome sequece.</title>
        <authorList>
            <person name="Park C."/>
        </authorList>
    </citation>
    <scope>NUCLEOTIDE SEQUENCE [LARGE SCALE GENOMIC DNA]</scope>
    <source>
        <strain evidence="2 3">C33</strain>
    </source>
</reference>
<protein>
    <recommendedName>
        <fullName evidence="1">Multidrug resistance protein MdtA-like C-terminal permuted SH3 domain-containing protein</fullName>
    </recommendedName>
</protein>
<accession>A0A7Z2NVL6</accession>
<dbReference type="RefSeq" id="WP_160592475.1">
    <property type="nucleotide sequence ID" value="NZ_CP047895.1"/>
</dbReference>
<proteinExistence type="predicted"/>
<evidence type="ECO:0000313" key="3">
    <source>
        <dbReference type="Proteomes" id="UP000464468"/>
    </source>
</evidence>
<evidence type="ECO:0000259" key="1">
    <source>
        <dbReference type="Pfam" id="PF25967"/>
    </source>
</evidence>
<dbReference type="Gene3D" id="2.40.420.20">
    <property type="match status" value="1"/>
</dbReference>
<sequence>MIGTARIVTGGAGGGTGGAAVIPATAIFAARTEEAFVYVHDPRAGRVRARLVRIEAIGEAGVTLSAGLKAGEAIVATGLDRLRDGAQVRVVR</sequence>
<dbReference type="EMBL" id="CP047895">
    <property type="protein sequence ID" value="QHL90547.1"/>
    <property type="molecule type" value="Genomic_DNA"/>
</dbReference>
<dbReference type="Pfam" id="PF25967">
    <property type="entry name" value="RND-MFP_C"/>
    <property type="match status" value="1"/>
</dbReference>
<dbReference type="KEGG" id="schy:GVO57_06525"/>
<dbReference type="InterPro" id="IPR058627">
    <property type="entry name" value="MdtA-like_C"/>
</dbReference>
<dbReference type="GO" id="GO:1990281">
    <property type="term" value="C:efflux pump complex"/>
    <property type="evidence" value="ECO:0007669"/>
    <property type="project" value="TreeGrafter"/>
</dbReference>
<dbReference type="AlphaFoldDB" id="A0A7Z2NVL6"/>
<dbReference type="PANTHER" id="PTHR30469">
    <property type="entry name" value="MULTIDRUG RESISTANCE PROTEIN MDTA"/>
    <property type="match status" value="1"/>
</dbReference>
<evidence type="ECO:0000313" key="2">
    <source>
        <dbReference type="EMBL" id="QHL90547.1"/>
    </source>
</evidence>
<keyword evidence="3" id="KW-1185">Reference proteome</keyword>
<name>A0A7Z2NVL6_9SPHN</name>
<dbReference type="Proteomes" id="UP000464468">
    <property type="component" value="Chromosome"/>
</dbReference>
<gene>
    <name evidence="2" type="ORF">GVO57_06525</name>
</gene>
<dbReference type="GO" id="GO:0015562">
    <property type="term" value="F:efflux transmembrane transporter activity"/>
    <property type="evidence" value="ECO:0007669"/>
    <property type="project" value="TreeGrafter"/>
</dbReference>
<organism evidence="2 3">
    <name type="scientific">Sphingomonas changnyeongensis</name>
    <dbReference type="NCBI Taxonomy" id="2698679"/>
    <lineage>
        <taxon>Bacteria</taxon>
        <taxon>Pseudomonadati</taxon>
        <taxon>Pseudomonadota</taxon>
        <taxon>Alphaproteobacteria</taxon>
        <taxon>Sphingomonadales</taxon>
        <taxon>Sphingomonadaceae</taxon>
        <taxon>Sphingomonas</taxon>
    </lineage>
</organism>